<name>A0ABW5YK38_9FLAO</name>
<feature type="domain" description="Response regulatory" evidence="2">
    <location>
        <begin position="2"/>
        <end position="130"/>
    </location>
</feature>
<comment type="caution">
    <text evidence="3">The sequence shown here is derived from an EMBL/GenBank/DDBJ whole genome shotgun (WGS) entry which is preliminary data.</text>
</comment>
<keyword evidence="1" id="KW-0597">Phosphoprotein</keyword>
<feature type="modified residue" description="4-aspartylphosphate" evidence="1">
    <location>
        <position position="57"/>
    </location>
</feature>
<dbReference type="SMART" id="SM00448">
    <property type="entry name" value="REC"/>
    <property type="match status" value="1"/>
</dbReference>
<dbReference type="Proteomes" id="UP001597534">
    <property type="component" value="Unassembled WGS sequence"/>
</dbReference>
<sequence length="219" mass="24982">MKILVAEDIDSISLGIQKAIQEYKDFEIVHARYCDEALLKFKKAELDGQPFDLIISDLSFKTDYKENVLQNGSDLVKAIRTINQIVPIIVYSIEDKTYVIKNLFELNDINGYVLKGRNSTTELLEAIKTVLAKDKYISREINHVLQRKNTLEIEQYDIFLLEKLANGLSQSEISNDFNDQEISPSSVSAIEKRINKLKIQFQAKNSIQLVALVKDLGII</sequence>
<dbReference type="InterPro" id="IPR011006">
    <property type="entry name" value="CheY-like_superfamily"/>
</dbReference>
<proteinExistence type="predicted"/>
<protein>
    <submittedName>
        <fullName evidence="3">Response regulator</fullName>
    </submittedName>
</protein>
<dbReference type="Gene3D" id="3.40.50.2300">
    <property type="match status" value="1"/>
</dbReference>
<organism evidence="3 4">
    <name type="scientific">Flavobacterium chuncheonense</name>
    <dbReference type="NCBI Taxonomy" id="2026653"/>
    <lineage>
        <taxon>Bacteria</taxon>
        <taxon>Pseudomonadati</taxon>
        <taxon>Bacteroidota</taxon>
        <taxon>Flavobacteriia</taxon>
        <taxon>Flavobacteriales</taxon>
        <taxon>Flavobacteriaceae</taxon>
        <taxon>Flavobacterium</taxon>
    </lineage>
</organism>
<dbReference type="InterPro" id="IPR001789">
    <property type="entry name" value="Sig_transdc_resp-reg_receiver"/>
</dbReference>
<dbReference type="PROSITE" id="PS50110">
    <property type="entry name" value="RESPONSE_REGULATORY"/>
    <property type="match status" value="1"/>
</dbReference>
<evidence type="ECO:0000313" key="3">
    <source>
        <dbReference type="EMBL" id="MFD2890875.1"/>
    </source>
</evidence>
<reference evidence="4" key="1">
    <citation type="journal article" date="2019" name="Int. J. Syst. Evol. Microbiol.">
        <title>The Global Catalogue of Microorganisms (GCM) 10K type strain sequencing project: providing services to taxonomists for standard genome sequencing and annotation.</title>
        <authorList>
            <consortium name="The Broad Institute Genomics Platform"/>
            <consortium name="The Broad Institute Genome Sequencing Center for Infectious Disease"/>
            <person name="Wu L."/>
            <person name="Ma J."/>
        </authorList>
    </citation>
    <scope>NUCLEOTIDE SEQUENCE [LARGE SCALE GENOMIC DNA]</scope>
    <source>
        <strain evidence="4">KCTC 22671</strain>
    </source>
</reference>
<gene>
    <name evidence="3" type="ORF">ACFS5J_02485</name>
</gene>
<evidence type="ECO:0000256" key="1">
    <source>
        <dbReference type="PROSITE-ProRule" id="PRU00169"/>
    </source>
</evidence>
<dbReference type="SUPFAM" id="SSF52172">
    <property type="entry name" value="CheY-like"/>
    <property type="match status" value="1"/>
</dbReference>
<dbReference type="RefSeq" id="WP_379810387.1">
    <property type="nucleotide sequence ID" value="NZ_JBHUPC010000010.1"/>
</dbReference>
<accession>A0ABW5YK38</accession>
<keyword evidence="4" id="KW-1185">Reference proteome</keyword>
<dbReference type="EMBL" id="JBHUPC010000010">
    <property type="protein sequence ID" value="MFD2890875.1"/>
    <property type="molecule type" value="Genomic_DNA"/>
</dbReference>
<dbReference type="Pfam" id="PF00072">
    <property type="entry name" value="Response_reg"/>
    <property type="match status" value="1"/>
</dbReference>
<evidence type="ECO:0000259" key="2">
    <source>
        <dbReference type="PROSITE" id="PS50110"/>
    </source>
</evidence>
<evidence type="ECO:0000313" key="4">
    <source>
        <dbReference type="Proteomes" id="UP001597534"/>
    </source>
</evidence>